<dbReference type="OMA" id="GVMHFLW"/>
<feature type="region of interest" description="Disordered" evidence="1">
    <location>
        <begin position="47"/>
        <end position="71"/>
    </location>
</feature>
<dbReference type="PANTHER" id="PTHR20908">
    <property type="entry name" value="LD15586P"/>
    <property type="match status" value="1"/>
</dbReference>
<dbReference type="Proteomes" id="UP000265120">
    <property type="component" value="Chromosome 8"/>
</dbReference>
<dbReference type="SUPFAM" id="SSF53474">
    <property type="entry name" value="alpha/beta-Hydrolases"/>
    <property type="match status" value="1"/>
</dbReference>
<keyword evidence="3" id="KW-1185">Reference proteome</keyword>
<dbReference type="InParanoid" id="A0A3P8VBH2"/>
<dbReference type="Pfam" id="PF05705">
    <property type="entry name" value="DUF829"/>
    <property type="match status" value="1"/>
</dbReference>
<dbReference type="Gene3D" id="3.40.50.1820">
    <property type="entry name" value="alpha/beta hydrolase"/>
    <property type="match status" value="1"/>
</dbReference>
<dbReference type="GO" id="GO:0017171">
    <property type="term" value="F:serine hydrolase activity"/>
    <property type="evidence" value="ECO:0007669"/>
    <property type="project" value="TreeGrafter"/>
</dbReference>
<reference evidence="2 3" key="1">
    <citation type="journal article" date="2014" name="Nat. Genet.">
        <title>Whole-genome sequence of a flatfish provides insights into ZW sex chromosome evolution and adaptation to a benthic lifestyle.</title>
        <authorList>
            <person name="Chen S."/>
            <person name="Zhang G."/>
            <person name="Shao C."/>
            <person name="Huang Q."/>
            <person name="Liu G."/>
            <person name="Zhang P."/>
            <person name="Song W."/>
            <person name="An N."/>
            <person name="Chalopin D."/>
            <person name="Volff J.N."/>
            <person name="Hong Y."/>
            <person name="Li Q."/>
            <person name="Sha Z."/>
            <person name="Zhou H."/>
            <person name="Xie M."/>
            <person name="Yu Q."/>
            <person name="Liu Y."/>
            <person name="Xiang H."/>
            <person name="Wang N."/>
            <person name="Wu K."/>
            <person name="Yang C."/>
            <person name="Zhou Q."/>
            <person name="Liao X."/>
            <person name="Yang L."/>
            <person name="Hu Q."/>
            <person name="Zhang J."/>
            <person name="Meng L."/>
            <person name="Jin L."/>
            <person name="Tian Y."/>
            <person name="Lian J."/>
            <person name="Yang J."/>
            <person name="Miao G."/>
            <person name="Liu S."/>
            <person name="Liang Z."/>
            <person name="Yan F."/>
            <person name="Li Y."/>
            <person name="Sun B."/>
            <person name="Zhang H."/>
            <person name="Zhang J."/>
            <person name="Zhu Y."/>
            <person name="Du M."/>
            <person name="Zhao Y."/>
            <person name="Schartl M."/>
            <person name="Tang Q."/>
            <person name="Wang J."/>
        </authorList>
    </citation>
    <scope>NUCLEOTIDE SEQUENCE</scope>
</reference>
<accession>A0A3P8VBH2</accession>
<reference evidence="2" key="3">
    <citation type="submission" date="2025-09" db="UniProtKB">
        <authorList>
            <consortium name="Ensembl"/>
        </authorList>
    </citation>
    <scope>IDENTIFICATION</scope>
</reference>
<dbReference type="OrthoDB" id="77878at2759"/>
<dbReference type="InterPro" id="IPR029058">
    <property type="entry name" value="AB_hydrolase_fold"/>
</dbReference>
<dbReference type="AlphaFoldDB" id="A0A3P8VBH2"/>
<organism evidence="2 3">
    <name type="scientific">Cynoglossus semilaevis</name>
    <name type="common">Tongue sole</name>
    <dbReference type="NCBI Taxonomy" id="244447"/>
    <lineage>
        <taxon>Eukaryota</taxon>
        <taxon>Metazoa</taxon>
        <taxon>Chordata</taxon>
        <taxon>Craniata</taxon>
        <taxon>Vertebrata</taxon>
        <taxon>Euteleostomi</taxon>
        <taxon>Actinopterygii</taxon>
        <taxon>Neopterygii</taxon>
        <taxon>Teleostei</taxon>
        <taxon>Neoteleostei</taxon>
        <taxon>Acanthomorphata</taxon>
        <taxon>Carangaria</taxon>
        <taxon>Pleuronectiformes</taxon>
        <taxon>Pleuronectoidei</taxon>
        <taxon>Cynoglossidae</taxon>
        <taxon>Cynoglossinae</taxon>
        <taxon>Cynoglossus</taxon>
    </lineage>
</organism>
<dbReference type="GeneTree" id="ENSGT00530000064743"/>
<sequence length="324" mass="36623">MGNLFFTRTKAALSESQDEGRFMVKMIKKSITYYSTPLSEQQILCPTKDSKTSSSLRPTSSLSPSGLPLNNSPSADISTSPLLSSTPSTSRPLLVFFAWLGAKPKDVAKYRNIYLDRGFDVLVVYSSVKHFLWPQCGLSYGLEVMKVLEEPQLTGRQLVVHATSIGGYTFTQILTHIVAGVEKHSALAQRVRGHIYDSLVAGTLEHMATGLGKTLLPRFEGLVKNLAMFYFWLFKTKTADIYESSVQVFRNNPITTPALFFFSENDALCDPDVIDDMIDLWRKRNVTVESRRWKESKHAAHMRCHPQEYRSLLERFLNSLDLRP</sequence>
<dbReference type="KEGG" id="csem:103382656"/>
<evidence type="ECO:0000256" key="1">
    <source>
        <dbReference type="SAM" id="MobiDB-lite"/>
    </source>
</evidence>
<dbReference type="InterPro" id="IPR008547">
    <property type="entry name" value="DUF829_TMEM53"/>
</dbReference>
<protein>
    <submittedName>
        <fullName evidence="2">Si:dkey-5i3.5</fullName>
    </submittedName>
</protein>
<dbReference type="GeneID" id="103382656"/>
<evidence type="ECO:0000313" key="2">
    <source>
        <dbReference type="Ensembl" id="ENSCSEP00000009805.1"/>
    </source>
</evidence>
<dbReference type="Ensembl" id="ENSCSET00000009919.1">
    <property type="protein sequence ID" value="ENSCSEP00000009805.1"/>
    <property type="gene ID" value="ENSCSEG00000006293.1"/>
</dbReference>
<dbReference type="RefSeq" id="XP_008313735.1">
    <property type="nucleotide sequence ID" value="XM_008315513.3"/>
</dbReference>
<dbReference type="PANTHER" id="PTHR20908:SF4">
    <property type="entry name" value="SI:DKEY-5I3.5"/>
    <property type="match status" value="1"/>
</dbReference>
<reference evidence="2" key="2">
    <citation type="submission" date="2025-08" db="UniProtKB">
        <authorList>
            <consortium name="Ensembl"/>
        </authorList>
    </citation>
    <scope>IDENTIFICATION</scope>
</reference>
<proteinExistence type="predicted"/>
<name>A0A3P8VBH2_CYNSE</name>
<feature type="compositionally biased region" description="Low complexity" evidence="1">
    <location>
        <begin position="52"/>
        <end position="71"/>
    </location>
</feature>
<evidence type="ECO:0000313" key="3">
    <source>
        <dbReference type="Proteomes" id="UP000265120"/>
    </source>
</evidence>